<dbReference type="Pfam" id="PF00106">
    <property type="entry name" value="adh_short"/>
    <property type="match status" value="1"/>
</dbReference>
<dbReference type="GO" id="GO:0016491">
    <property type="term" value="F:oxidoreductase activity"/>
    <property type="evidence" value="ECO:0007669"/>
    <property type="project" value="UniProtKB-KW"/>
</dbReference>
<gene>
    <name evidence="5" type="ORF">DFQ00_107125</name>
    <name evidence="6" type="ORF">HUB98_16525</name>
</gene>
<dbReference type="Proteomes" id="UP000247790">
    <property type="component" value="Unassembled WGS sequence"/>
</dbReference>
<dbReference type="AlphaFoldDB" id="A0A2V4VUZ8"/>
<dbReference type="InterPro" id="IPR020904">
    <property type="entry name" value="Sc_DH/Rdtase_CS"/>
</dbReference>
<keyword evidence="2" id="KW-0560">Oxidoreductase</keyword>
<proteinExistence type="inferred from homology"/>
<evidence type="ECO:0000313" key="8">
    <source>
        <dbReference type="Proteomes" id="UP000509327"/>
    </source>
</evidence>
<dbReference type="EMBL" id="CP054614">
    <property type="protein sequence ID" value="QKS57742.1"/>
    <property type="molecule type" value="Genomic_DNA"/>
</dbReference>
<dbReference type="CDD" id="cd05233">
    <property type="entry name" value="SDR_c"/>
    <property type="match status" value="1"/>
</dbReference>
<evidence type="ECO:0000313" key="7">
    <source>
        <dbReference type="Proteomes" id="UP000247790"/>
    </source>
</evidence>
<reference evidence="5 7" key="1">
    <citation type="submission" date="2018-06" db="EMBL/GenBank/DDBJ databases">
        <title>Genomic Encyclopedia of Type Strains, Phase III (KMG-III): the genomes of soil and plant-associated and newly described type strains.</title>
        <authorList>
            <person name="Whitman W."/>
        </authorList>
    </citation>
    <scope>NUCLEOTIDE SEQUENCE [LARGE SCALE GENOMIC DNA]</scope>
    <source>
        <strain evidence="5 7">CECT 7022</strain>
    </source>
</reference>
<evidence type="ECO:0000256" key="3">
    <source>
        <dbReference type="RuleBase" id="RU000363"/>
    </source>
</evidence>
<reference evidence="6 8" key="2">
    <citation type="submission" date="2020-06" db="EMBL/GenBank/DDBJ databases">
        <title>Complete genome of Paenibacillus barcinonensis KACC11450.</title>
        <authorList>
            <person name="Kim M."/>
            <person name="Park Y.-J."/>
            <person name="Shin J.-H."/>
        </authorList>
    </citation>
    <scope>NUCLEOTIDE SEQUENCE [LARGE SCALE GENOMIC DNA]</scope>
    <source>
        <strain evidence="6 8">KACC11450</strain>
    </source>
</reference>
<evidence type="ECO:0000259" key="4">
    <source>
        <dbReference type="SMART" id="SM00822"/>
    </source>
</evidence>
<protein>
    <submittedName>
        <fullName evidence="5">3-oxoacyl-[acyl-carrier protein] reductase</fullName>
    </submittedName>
    <submittedName>
        <fullName evidence="6">SDR family oxidoreductase</fullName>
    </submittedName>
</protein>
<dbReference type="InterPro" id="IPR057326">
    <property type="entry name" value="KR_dom"/>
</dbReference>
<organism evidence="5 7">
    <name type="scientific">Paenibacillus barcinonensis</name>
    <dbReference type="NCBI Taxonomy" id="198119"/>
    <lineage>
        <taxon>Bacteria</taxon>
        <taxon>Bacillati</taxon>
        <taxon>Bacillota</taxon>
        <taxon>Bacilli</taxon>
        <taxon>Bacillales</taxon>
        <taxon>Paenibacillaceae</taxon>
        <taxon>Paenibacillus</taxon>
    </lineage>
</organism>
<evidence type="ECO:0000256" key="2">
    <source>
        <dbReference type="ARBA" id="ARBA00023002"/>
    </source>
</evidence>
<dbReference type="PANTHER" id="PTHR43669">
    <property type="entry name" value="5-KETO-D-GLUCONATE 5-REDUCTASE"/>
    <property type="match status" value="1"/>
</dbReference>
<evidence type="ECO:0000256" key="1">
    <source>
        <dbReference type="ARBA" id="ARBA00006484"/>
    </source>
</evidence>
<dbReference type="Gene3D" id="3.40.50.720">
    <property type="entry name" value="NAD(P)-binding Rossmann-like Domain"/>
    <property type="match status" value="1"/>
</dbReference>
<keyword evidence="8" id="KW-1185">Reference proteome</keyword>
<dbReference type="InterPro" id="IPR036291">
    <property type="entry name" value="NAD(P)-bd_dom_sf"/>
</dbReference>
<dbReference type="SMART" id="SM00822">
    <property type="entry name" value="PKS_KR"/>
    <property type="match status" value="1"/>
</dbReference>
<sequence>MLTYSESCFKGKVIAVTGASRGIGRETSLLLSQLGASLIVGSRSKQELDTLGKQLKGPMLSLQLDVTEESSVERFVEAGTAHFGSIDAVVHCAGLGTFAPLLETSTEDFDRMIAVNLRGSFLVNRTFGKHMADKGSGKIVNLISIAGKAALPGCGGYSASKYGLLGLSRVLQAELRGKGVEIISVLPGATVTPFWDGMESTPDLTGMIPVESLARHIVYLLTQQKGAYIDEITIMPVLGIL</sequence>
<dbReference type="PROSITE" id="PS00061">
    <property type="entry name" value="ADH_SHORT"/>
    <property type="match status" value="1"/>
</dbReference>
<dbReference type="PRINTS" id="PR00080">
    <property type="entry name" value="SDRFAMILY"/>
</dbReference>
<dbReference type="RefSeq" id="WP_110896994.1">
    <property type="nucleotide sequence ID" value="NZ_CP054614.1"/>
</dbReference>
<dbReference type="Proteomes" id="UP000509327">
    <property type="component" value="Chromosome"/>
</dbReference>
<dbReference type="InterPro" id="IPR002347">
    <property type="entry name" value="SDR_fam"/>
</dbReference>
<comment type="similarity">
    <text evidence="1 3">Belongs to the short-chain dehydrogenases/reductases (SDR) family.</text>
</comment>
<feature type="domain" description="Ketoreductase" evidence="4">
    <location>
        <begin position="12"/>
        <end position="198"/>
    </location>
</feature>
<dbReference type="OrthoDB" id="9775296at2"/>
<accession>A0A2V4VUZ8</accession>
<dbReference type="PRINTS" id="PR00081">
    <property type="entry name" value="GDHRDH"/>
</dbReference>
<dbReference type="PANTHER" id="PTHR43669:SF3">
    <property type="entry name" value="ALCOHOL DEHYDROGENASE, PUTATIVE (AFU_ORTHOLOGUE AFUA_3G03445)-RELATED"/>
    <property type="match status" value="1"/>
</dbReference>
<dbReference type="SUPFAM" id="SSF51735">
    <property type="entry name" value="NAD(P)-binding Rossmann-fold domains"/>
    <property type="match status" value="1"/>
</dbReference>
<name>A0A2V4VUZ8_PAEBA</name>
<evidence type="ECO:0000313" key="6">
    <source>
        <dbReference type="EMBL" id="QKS57742.1"/>
    </source>
</evidence>
<dbReference type="EMBL" id="QJSW01000007">
    <property type="protein sequence ID" value="PYE48832.1"/>
    <property type="molecule type" value="Genomic_DNA"/>
</dbReference>
<evidence type="ECO:0000313" key="5">
    <source>
        <dbReference type="EMBL" id="PYE48832.1"/>
    </source>
</evidence>